<sequence length="109" mass="12623">MQLSDMQKILMTCLLFILILWFLIQGIRKHTSNGAGSSFRHWGRWFIGLFIVGAVPLGFALYTEIFDKRLDANIGLGLAMFFVWAYCVILLCTALVVWGRYLYKRNIKK</sequence>
<dbReference type="EMBL" id="BCNV01000001">
    <property type="protein sequence ID" value="GAS82980.1"/>
    <property type="molecule type" value="Genomic_DNA"/>
</dbReference>
<organism evidence="2 3">
    <name type="scientific">Paenibacillus amylolyticus</name>
    <dbReference type="NCBI Taxonomy" id="1451"/>
    <lineage>
        <taxon>Bacteria</taxon>
        <taxon>Bacillati</taxon>
        <taxon>Bacillota</taxon>
        <taxon>Bacilli</taxon>
        <taxon>Bacillales</taxon>
        <taxon>Paenibacillaceae</taxon>
        <taxon>Paenibacillus</taxon>
    </lineage>
</organism>
<protein>
    <submittedName>
        <fullName evidence="2">Uncharacterized protein</fullName>
    </submittedName>
</protein>
<feature type="transmembrane region" description="Helical" evidence="1">
    <location>
        <begin position="45"/>
        <end position="62"/>
    </location>
</feature>
<name>A0A124DY37_PAEAM</name>
<feature type="transmembrane region" description="Helical" evidence="1">
    <location>
        <begin position="74"/>
        <end position="103"/>
    </location>
</feature>
<reference evidence="3" key="2">
    <citation type="submission" date="2016-01" db="EMBL/GenBank/DDBJ databases">
        <title>Draft Genome Sequence of Paenibacillus amylolyticus Heshi-A3 that Was Isolated from Fermented Rice Bran with Aging Salted Mackerel, Which Was Named Heshiko as Traditional Fermented Seafood in Japan.</title>
        <authorList>
            <person name="Akuzawa S."/>
            <person name="Nakagawa J."/>
            <person name="Kanekatsu T."/>
            <person name="Kubota E."/>
            <person name="Ohtake R."/>
            <person name="Suzuki T."/>
            <person name="Kanesaki Y."/>
        </authorList>
    </citation>
    <scope>NUCLEOTIDE SEQUENCE [LARGE SCALE GENOMIC DNA]</scope>
    <source>
        <strain evidence="3">Heshi-A3</strain>
    </source>
</reference>
<accession>A0A124DY37</accession>
<evidence type="ECO:0000256" key="1">
    <source>
        <dbReference type="SAM" id="Phobius"/>
    </source>
</evidence>
<comment type="caution">
    <text evidence="2">The sequence shown here is derived from an EMBL/GenBank/DDBJ whole genome shotgun (WGS) entry which is preliminary data.</text>
</comment>
<keyword evidence="1" id="KW-0472">Membrane</keyword>
<evidence type="ECO:0000313" key="2">
    <source>
        <dbReference type="EMBL" id="GAS82980.1"/>
    </source>
</evidence>
<dbReference type="Proteomes" id="UP000069697">
    <property type="component" value="Unassembled WGS sequence"/>
</dbReference>
<gene>
    <name evidence="2" type="ORF">PAHA3_3055</name>
</gene>
<proteinExistence type="predicted"/>
<dbReference type="RefSeq" id="WP_062835407.1">
    <property type="nucleotide sequence ID" value="NZ_BCNV01000001.1"/>
</dbReference>
<dbReference type="AlphaFoldDB" id="A0A124DY37"/>
<keyword evidence="1" id="KW-0812">Transmembrane</keyword>
<evidence type="ECO:0000313" key="3">
    <source>
        <dbReference type="Proteomes" id="UP000069697"/>
    </source>
</evidence>
<keyword evidence="1" id="KW-1133">Transmembrane helix</keyword>
<reference evidence="2 3" key="1">
    <citation type="journal article" date="2016" name="Genome Announc.">
        <title>Draft Genome Sequence of Paenibacillus amylolyticus Heshi-A3, Isolated from Fermented Rice Bran in a Japanese Fermented Seafood Dish.</title>
        <authorList>
            <person name="Akuzawa S."/>
            <person name="Nagaoka J."/>
            <person name="Kanekatsu M."/>
            <person name="Kubota E."/>
            <person name="Ohtake R."/>
            <person name="Suzuki T."/>
            <person name="Kanesaki Y."/>
        </authorList>
    </citation>
    <scope>NUCLEOTIDE SEQUENCE [LARGE SCALE GENOMIC DNA]</scope>
    <source>
        <strain evidence="2 3">Heshi-A3</strain>
    </source>
</reference>
<feature type="transmembrane region" description="Helical" evidence="1">
    <location>
        <begin position="6"/>
        <end position="24"/>
    </location>
</feature>